<dbReference type="SUPFAM" id="SSF109604">
    <property type="entry name" value="HD-domain/PDEase-like"/>
    <property type="match status" value="1"/>
</dbReference>
<dbReference type="AlphaFoldDB" id="A0A4R6MRL2"/>
<proteinExistence type="predicted"/>
<evidence type="ECO:0000313" key="2">
    <source>
        <dbReference type="EMBL" id="TDP04958.1"/>
    </source>
</evidence>
<protein>
    <submittedName>
        <fullName evidence="2">HD-like signal output (HDOD) protein</fullName>
    </submittedName>
</protein>
<organism evidence="2 3">
    <name type="scientific">Roseateles asaccharophilus</name>
    <dbReference type="NCBI Taxonomy" id="582607"/>
    <lineage>
        <taxon>Bacteria</taxon>
        <taxon>Pseudomonadati</taxon>
        <taxon>Pseudomonadota</taxon>
        <taxon>Betaproteobacteria</taxon>
        <taxon>Burkholderiales</taxon>
        <taxon>Sphaerotilaceae</taxon>
        <taxon>Roseateles</taxon>
    </lineage>
</organism>
<dbReference type="Proteomes" id="UP000295357">
    <property type="component" value="Unassembled WGS sequence"/>
</dbReference>
<dbReference type="Pfam" id="PF08668">
    <property type="entry name" value="HDOD"/>
    <property type="match status" value="1"/>
</dbReference>
<dbReference type="PANTHER" id="PTHR33525">
    <property type="match status" value="1"/>
</dbReference>
<dbReference type="OrthoDB" id="9126875at2"/>
<accession>A0A4R6MRL2</accession>
<evidence type="ECO:0000313" key="3">
    <source>
        <dbReference type="Proteomes" id="UP000295357"/>
    </source>
</evidence>
<name>A0A4R6MRL2_9BURK</name>
<keyword evidence="3" id="KW-1185">Reference proteome</keyword>
<gene>
    <name evidence="2" type="ORF">DFR39_11371</name>
</gene>
<reference evidence="2 3" key="1">
    <citation type="submission" date="2019-03" db="EMBL/GenBank/DDBJ databases">
        <title>Genomic Encyclopedia of Type Strains, Phase IV (KMG-IV): sequencing the most valuable type-strain genomes for metagenomic binning, comparative biology and taxonomic classification.</title>
        <authorList>
            <person name="Goeker M."/>
        </authorList>
    </citation>
    <scope>NUCLEOTIDE SEQUENCE [LARGE SCALE GENOMIC DNA]</scope>
    <source>
        <strain evidence="2 3">DSM 25082</strain>
    </source>
</reference>
<comment type="caution">
    <text evidence="2">The sequence shown here is derived from an EMBL/GenBank/DDBJ whole genome shotgun (WGS) entry which is preliminary data.</text>
</comment>
<dbReference type="PANTHER" id="PTHR33525:SF4">
    <property type="entry name" value="CYCLIC DI-GMP PHOSPHODIESTERASE CDGJ"/>
    <property type="match status" value="1"/>
</dbReference>
<sequence length="281" mass="30871">MTPPAPILPLQEALPSLGAWTAAFRSAEIPVLASTAESLELMRANEDAFDANSIGEMLISDPLMTLKVLAHAAAYHPDKRHTDAETVTAAIVWMGITPFFRAFGPQPTVEEHLRQQPAALDGLMRVLRRADRAAHFALGFAAHRADPDSAVIHSAACLHDFAEMLLWIHAPALALQIRQRQSMNRQLRSAAVQRDVLNIELADLEQSLMKAWHLPELLAHITDDKRGLDPQVQTVRLAVRLARHTADGWDDPAVPDDLSDIAQLLNLAPGAAERLVHELDV</sequence>
<dbReference type="InterPro" id="IPR052340">
    <property type="entry name" value="RNase_Y/CdgJ"/>
</dbReference>
<dbReference type="Gene3D" id="1.10.3210.10">
    <property type="entry name" value="Hypothetical protein af1432"/>
    <property type="match status" value="1"/>
</dbReference>
<dbReference type="InterPro" id="IPR013976">
    <property type="entry name" value="HDOD"/>
</dbReference>
<dbReference type="PROSITE" id="PS51833">
    <property type="entry name" value="HDOD"/>
    <property type="match status" value="1"/>
</dbReference>
<feature type="domain" description="HDOD" evidence="1">
    <location>
        <begin position="29"/>
        <end position="228"/>
    </location>
</feature>
<evidence type="ECO:0000259" key="1">
    <source>
        <dbReference type="PROSITE" id="PS51833"/>
    </source>
</evidence>
<dbReference type="EMBL" id="SNXE01000013">
    <property type="protein sequence ID" value="TDP04958.1"/>
    <property type="molecule type" value="Genomic_DNA"/>
</dbReference>
<dbReference type="RefSeq" id="WP_133605461.1">
    <property type="nucleotide sequence ID" value="NZ_JAUFPJ010000012.1"/>
</dbReference>